<proteinExistence type="predicted"/>
<evidence type="ECO:0000259" key="3">
    <source>
        <dbReference type="Pfam" id="PF13359"/>
    </source>
</evidence>
<dbReference type="RefSeq" id="XP_028151952.1">
    <property type="nucleotide sequence ID" value="XM_028296151.1"/>
</dbReference>
<dbReference type="InterPro" id="IPR027806">
    <property type="entry name" value="HARBI1_dom"/>
</dbReference>
<keyword evidence="2" id="KW-0479">Metal-binding</keyword>
<protein>
    <submittedName>
        <fullName evidence="4">Uncharacterized protein LOC114345333</fullName>
    </submittedName>
</protein>
<feature type="domain" description="DDE Tnp4" evidence="3">
    <location>
        <begin position="2"/>
        <end position="48"/>
    </location>
</feature>
<accession>A0A6P7H0I9</accession>
<evidence type="ECO:0000256" key="2">
    <source>
        <dbReference type="ARBA" id="ARBA00022723"/>
    </source>
</evidence>
<reference evidence="4" key="1">
    <citation type="submission" date="2025-08" db="UniProtKB">
        <authorList>
            <consortium name="RefSeq"/>
        </authorList>
    </citation>
    <scope>IDENTIFICATION</scope>
    <source>
        <tissue evidence="4">Whole insect</tissue>
    </source>
</reference>
<comment type="cofactor">
    <cofactor evidence="1">
        <name>a divalent metal cation</name>
        <dbReference type="ChEBI" id="CHEBI:60240"/>
    </cofactor>
</comment>
<dbReference type="InParanoid" id="A0A6P7H0I9"/>
<name>A0A6P7H0I9_DIAVI</name>
<dbReference type="AlphaFoldDB" id="A0A6P7H0I9"/>
<gene>
    <name evidence="4" type="primary">LOC114345333</name>
</gene>
<evidence type="ECO:0000313" key="4">
    <source>
        <dbReference type="RefSeq" id="XP_028151952.1"/>
    </source>
</evidence>
<organism evidence="4">
    <name type="scientific">Diabrotica virgifera virgifera</name>
    <name type="common">western corn rootworm</name>
    <dbReference type="NCBI Taxonomy" id="50390"/>
    <lineage>
        <taxon>Eukaryota</taxon>
        <taxon>Metazoa</taxon>
        <taxon>Ecdysozoa</taxon>
        <taxon>Arthropoda</taxon>
        <taxon>Hexapoda</taxon>
        <taxon>Insecta</taxon>
        <taxon>Pterygota</taxon>
        <taxon>Neoptera</taxon>
        <taxon>Endopterygota</taxon>
        <taxon>Coleoptera</taxon>
        <taxon>Polyphaga</taxon>
        <taxon>Cucujiformia</taxon>
        <taxon>Chrysomeloidea</taxon>
        <taxon>Chrysomelidae</taxon>
        <taxon>Galerucinae</taxon>
        <taxon>Diabroticina</taxon>
        <taxon>Diabroticites</taxon>
        <taxon>Diabrotica</taxon>
    </lineage>
</organism>
<dbReference type="GO" id="GO:0046872">
    <property type="term" value="F:metal ion binding"/>
    <property type="evidence" value="ECO:0007669"/>
    <property type="project" value="UniProtKB-KW"/>
</dbReference>
<evidence type="ECO:0000256" key="1">
    <source>
        <dbReference type="ARBA" id="ARBA00001968"/>
    </source>
</evidence>
<dbReference type="Pfam" id="PF13359">
    <property type="entry name" value="DDE_Tnp_4"/>
    <property type="match status" value="1"/>
</dbReference>
<sequence length="126" mass="14696">MYRLSRARRISENAFGILVERFRIFEKPIPVKVETTEWIIKATCALHNWLRKTTSRTYFPTGCVDIEDIENGTVIPGDWRAHKFDGIVSLRNVGSNNHSKNAARKRDLYAEKFVTTEAVPWLWKMI</sequence>